<evidence type="ECO:0000313" key="3">
    <source>
        <dbReference type="Proteomes" id="UP000053201"/>
    </source>
</evidence>
<evidence type="ECO:0000313" key="2">
    <source>
        <dbReference type="EMBL" id="KND04427.1"/>
    </source>
</evidence>
<accession>A0A0L0HTK1</accession>
<dbReference type="InParanoid" id="A0A0L0HTK1"/>
<reference evidence="2 3" key="1">
    <citation type="submission" date="2009-08" db="EMBL/GenBank/DDBJ databases">
        <title>The Genome Sequence of Spizellomyces punctatus strain DAOM BR117.</title>
        <authorList>
            <consortium name="The Broad Institute Genome Sequencing Platform"/>
            <person name="Russ C."/>
            <person name="Cuomo C."/>
            <person name="Shea T."/>
            <person name="Young S.K."/>
            <person name="Zeng Q."/>
            <person name="Koehrsen M."/>
            <person name="Haas B."/>
            <person name="Borodovsky M."/>
            <person name="Guigo R."/>
            <person name="Alvarado L."/>
            <person name="Berlin A."/>
            <person name="Bochicchio J."/>
            <person name="Borenstein D."/>
            <person name="Chapman S."/>
            <person name="Chen Z."/>
            <person name="Engels R."/>
            <person name="Freedman E."/>
            <person name="Gellesch M."/>
            <person name="Goldberg J."/>
            <person name="Griggs A."/>
            <person name="Gujja S."/>
            <person name="Heiman D."/>
            <person name="Hepburn T."/>
            <person name="Howarth C."/>
            <person name="Jen D."/>
            <person name="Larson L."/>
            <person name="Lewis B."/>
            <person name="Mehta T."/>
            <person name="Park D."/>
            <person name="Pearson M."/>
            <person name="Roberts A."/>
            <person name="Saif S."/>
            <person name="Shenoy N."/>
            <person name="Sisk P."/>
            <person name="Stolte C."/>
            <person name="Sykes S."/>
            <person name="Thomson T."/>
            <person name="Walk T."/>
            <person name="White J."/>
            <person name="Yandava C."/>
            <person name="Burger G."/>
            <person name="Gray M.W."/>
            <person name="Holland P.W.H."/>
            <person name="King N."/>
            <person name="Lang F.B.F."/>
            <person name="Roger A.J."/>
            <person name="Ruiz-Trillo I."/>
            <person name="Lander E."/>
            <person name="Nusbaum C."/>
        </authorList>
    </citation>
    <scope>NUCLEOTIDE SEQUENCE [LARGE SCALE GENOMIC DNA]</scope>
    <source>
        <strain evidence="2 3">DAOM BR117</strain>
    </source>
</reference>
<feature type="region of interest" description="Disordered" evidence="1">
    <location>
        <begin position="185"/>
        <end position="206"/>
    </location>
</feature>
<dbReference type="Proteomes" id="UP000053201">
    <property type="component" value="Unassembled WGS sequence"/>
</dbReference>
<proteinExistence type="predicted"/>
<feature type="region of interest" description="Disordered" evidence="1">
    <location>
        <begin position="279"/>
        <end position="303"/>
    </location>
</feature>
<keyword evidence="3" id="KW-1185">Reference proteome</keyword>
<feature type="compositionally biased region" description="Low complexity" evidence="1">
    <location>
        <begin position="185"/>
        <end position="199"/>
    </location>
</feature>
<dbReference type="GeneID" id="27683902"/>
<dbReference type="AlphaFoldDB" id="A0A0L0HTK1"/>
<sequence>MSNSKKSMIKAFKKAISNSFSRKRRHQSLVRRWWNVSEESEVSASPSLALDPSRPVLSTSGHSHTGSNIEVNLDEPTTLQKRRMAERMLCFQDPITGIWGRVPSGSSHSKASTKNKQHRATLLDVKIPTPSLSIPSEHVLSTTVDRSKRSVDIPPRQLSSTVSVRRKSSLFLSRSTSQRTFLTTRSRSRLSRSVSQASTGTKKSACSQNRRRNAAMKALTSITVLVQEMLDKQMVISDDDLEVVTEHVAMLQKVVTELETSIARDSIARRSTFGKNAGGRPLRFASINTKGDGVETSPHPETMDNREWEDIHESEPVIHTGRSEDQPSSATALYPHPLRLSTHASSCAEIDSSAQGSTHESDADQRRQIPMAVRPSQPSSSASIKAYRKVILRSNIIITNDTKIEYPGQNISIYKESPTCRNGE</sequence>
<dbReference type="RefSeq" id="XP_016612466.1">
    <property type="nucleotide sequence ID" value="XM_016748489.1"/>
</dbReference>
<name>A0A0L0HTK1_SPIPD</name>
<protein>
    <submittedName>
        <fullName evidence="2">Uncharacterized protein</fullName>
    </submittedName>
</protein>
<organism evidence="2 3">
    <name type="scientific">Spizellomyces punctatus (strain DAOM BR117)</name>
    <dbReference type="NCBI Taxonomy" id="645134"/>
    <lineage>
        <taxon>Eukaryota</taxon>
        <taxon>Fungi</taxon>
        <taxon>Fungi incertae sedis</taxon>
        <taxon>Chytridiomycota</taxon>
        <taxon>Chytridiomycota incertae sedis</taxon>
        <taxon>Chytridiomycetes</taxon>
        <taxon>Spizellomycetales</taxon>
        <taxon>Spizellomycetaceae</taxon>
        <taxon>Spizellomyces</taxon>
    </lineage>
</organism>
<evidence type="ECO:0000256" key="1">
    <source>
        <dbReference type="SAM" id="MobiDB-lite"/>
    </source>
</evidence>
<dbReference type="OrthoDB" id="2163645at2759"/>
<dbReference type="VEuPathDB" id="FungiDB:SPPG_00156"/>
<gene>
    <name evidence="2" type="ORF">SPPG_00156</name>
</gene>
<dbReference type="EMBL" id="KQ257450">
    <property type="protein sequence ID" value="KND04427.1"/>
    <property type="molecule type" value="Genomic_DNA"/>
</dbReference>